<protein>
    <submittedName>
        <fullName evidence="2">Nickel-dependent hydrogenase</fullName>
    </submittedName>
</protein>
<dbReference type="InterPro" id="IPR001501">
    <property type="entry name" value="Ni-dep_hyd_lsu"/>
</dbReference>
<dbReference type="Pfam" id="PF00374">
    <property type="entry name" value="NiFeSe_Hases"/>
    <property type="match status" value="1"/>
</dbReference>
<organism evidence="2 3">
    <name type="scientific">Methylomagnum ishizawai</name>
    <dbReference type="NCBI Taxonomy" id="1760988"/>
    <lineage>
        <taxon>Bacteria</taxon>
        <taxon>Pseudomonadati</taxon>
        <taxon>Pseudomonadota</taxon>
        <taxon>Gammaproteobacteria</taxon>
        <taxon>Methylococcales</taxon>
        <taxon>Methylococcaceae</taxon>
        <taxon>Methylomagnum</taxon>
    </lineage>
</organism>
<dbReference type="AlphaFoldDB" id="A0A1Y6DCD5"/>
<dbReference type="OrthoDB" id="9157196at2"/>
<feature type="binding site" evidence="1">
    <location>
        <position position="340"/>
    </location>
    <ligand>
        <name>Ni(2+)</name>
        <dbReference type="ChEBI" id="CHEBI:49786"/>
    </ligand>
</feature>
<dbReference type="PANTHER" id="PTHR42958">
    <property type="entry name" value="HYDROGENASE-2 LARGE CHAIN"/>
    <property type="match status" value="1"/>
</dbReference>
<keyword evidence="1" id="KW-0479">Metal-binding</keyword>
<evidence type="ECO:0000313" key="3">
    <source>
        <dbReference type="Proteomes" id="UP000192923"/>
    </source>
</evidence>
<dbReference type="Gene3D" id="1.10.645.10">
    <property type="entry name" value="Cytochrome-c3 Hydrogenase, chain B"/>
    <property type="match status" value="2"/>
</dbReference>
<feature type="binding site" evidence="1">
    <location>
        <position position="297"/>
    </location>
    <ligand>
        <name>Mg(2+)</name>
        <dbReference type="ChEBI" id="CHEBI:18420"/>
    </ligand>
</feature>
<keyword evidence="1" id="KW-0460">Magnesium</keyword>
<keyword evidence="3" id="KW-1185">Reference proteome</keyword>
<keyword evidence="1" id="KW-0533">Nickel</keyword>
<accession>A0A1Y6DCD5</accession>
<gene>
    <name evidence="2" type="ORF">SAMN02949497_0304</name>
</gene>
<proteinExistence type="predicted"/>
<comment type="cofactor">
    <cofactor evidence="1">
        <name>Ni(2+)</name>
        <dbReference type="ChEBI" id="CHEBI:49786"/>
    </cofactor>
</comment>
<dbReference type="GO" id="GO:0016151">
    <property type="term" value="F:nickel cation binding"/>
    <property type="evidence" value="ECO:0007669"/>
    <property type="project" value="InterPro"/>
</dbReference>
<dbReference type="SUPFAM" id="SSF56762">
    <property type="entry name" value="HydB/Nqo4-like"/>
    <property type="match status" value="1"/>
</dbReference>
<sequence length="348" mass="37130">MSQGRLELAAVWDGAVVVDIAIRNSRPEASKLLRGRTPEQALAAVPLLFGVCRHGQTQAARAALALAGGAAIPQDGATAIAAEAAQEHLWRLLVDWPTALDLPVDRALFASWYQRLNGVVAQGAWNGSGAEFARFCEQRLLDRAAAAWLMGRDGGRLGPASLCAPLLAALETEARLPTATPTLPCGLDAQAYYAGMAPDWSQAFPRLPVWQGRPAETGALARWPWLRTGGGLAARVRARLADLALLALEATGRVLPQTRVSAFSPEPGVGFAAVETARGLLVHQVRLGQGRIDDYRIVAPTEWNFHPDGAFRDGLLGFRADDAEAVRRRAGHLALALDPCVPFNIAVD</sequence>
<dbReference type="EMBL" id="FXAM01000003">
    <property type="protein sequence ID" value="SMF97734.1"/>
    <property type="molecule type" value="Genomic_DNA"/>
</dbReference>
<name>A0A1Y6DCD5_9GAMM</name>
<dbReference type="PANTHER" id="PTHR42958:SF4">
    <property type="entry name" value="HYDROGENASE EXPRESSION_FORMATION PROTEIN HUPK"/>
    <property type="match status" value="1"/>
</dbReference>
<evidence type="ECO:0000313" key="2">
    <source>
        <dbReference type="EMBL" id="SMF97734.1"/>
    </source>
</evidence>
<dbReference type="Proteomes" id="UP000192923">
    <property type="component" value="Unassembled WGS sequence"/>
</dbReference>
<dbReference type="STRING" id="1760988.SAMN02949497_0304"/>
<dbReference type="InterPro" id="IPR029014">
    <property type="entry name" value="NiFe-Hase_large"/>
</dbReference>
<dbReference type="RefSeq" id="WP_085216751.1">
    <property type="nucleotide sequence ID" value="NZ_FXAM01000003.1"/>
</dbReference>
<reference evidence="2 3" key="1">
    <citation type="submission" date="2016-12" db="EMBL/GenBank/DDBJ databases">
        <authorList>
            <person name="Song W.-J."/>
            <person name="Kurnit D.M."/>
        </authorList>
    </citation>
    <scope>NUCLEOTIDE SEQUENCE [LARGE SCALE GENOMIC DNA]</scope>
    <source>
        <strain evidence="2 3">175</strain>
    </source>
</reference>
<dbReference type="InterPro" id="IPR050867">
    <property type="entry name" value="NiFe/NiFeSe_hydrgnase_LSU"/>
</dbReference>
<evidence type="ECO:0000256" key="1">
    <source>
        <dbReference type="PIRSR" id="PIRSR601501-1"/>
    </source>
</evidence>